<sequence>MRKFYEHTTLGIRLGSKRGGAPGTDGRPGEPERILLYASGSCGGIDIC</sequence>
<dbReference type="AlphaFoldDB" id="A0A1I9G514"/>
<accession>A0A1I9G514</accession>
<gene>
    <name evidence="1" type="primary">Bm14296</name>
    <name evidence="1" type="ORF">BM_Bm14296</name>
</gene>
<evidence type="ECO:0000313" key="1">
    <source>
        <dbReference type="EMBL" id="CDQ00817.1"/>
    </source>
</evidence>
<name>A0A1I9G514_BRUMA</name>
<organism evidence="1">
    <name type="scientific">Brugia malayi</name>
    <name type="common">Filarial nematode worm</name>
    <dbReference type="NCBI Taxonomy" id="6279"/>
    <lineage>
        <taxon>Eukaryota</taxon>
        <taxon>Metazoa</taxon>
        <taxon>Ecdysozoa</taxon>
        <taxon>Nematoda</taxon>
        <taxon>Chromadorea</taxon>
        <taxon>Rhabditida</taxon>
        <taxon>Spirurina</taxon>
        <taxon>Spiruromorpha</taxon>
        <taxon>Filarioidea</taxon>
        <taxon>Onchocercidae</taxon>
        <taxon>Brugia</taxon>
    </lineage>
</organism>
<dbReference type="EMBL" id="LN857014">
    <property type="protein sequence ID" value="CDQ00817.1"/>
    <property type="molecule type" value="Genomic_DNA"/>
</dbReference>
<reference evidence="1" key="2">
    <citation type="submission" date="2012-12" db="EMBL/GenBank/DDBJ databases">
        <authorList>
            <consortium name="WormBase Consortium"/>
            <person name="Ghedin E."/>
            <person name="Paulini M."/>
        </authorList>
    </citation>
    <scope>NUCLEOTIDE SEQUENCE</scope>
    <source>
        <strain evidence="1">FR3</strain>
    </source>
</reference>
<protein>
    <submittedName>
        <fullName evidence="1">Bm14296</fullName>
    </submittedName>
</protein>
<proteinExistence type="predicted"/>
<reference evidence="1" key="1">
    <citation type="journal article" date="2007" name="Science">
        <title>Draft genome of the filarial nematode parasite Brugia malayi.</title>
        <authorList>
            <person name="Ghedin E."/>
            <person name="Wang S."/>
            <person name="Spiro D."/>
            <person name="Caler E."/>
            <person name="Zhao Q."/>
            <person name="Crabtree J."/>
            <person name="Allen J.E."/>
            <person name="Delcher A.L."/>
            <person name="Guiliano D.B."/>
            <person name="Miranda-Saavedra D."/>
            <person name="Angiuoli S.V."/>
            <person name="Creasy T."/>
            <person name="Amedeo P."/>
            <person name="Haas B."/>
            <person name="El-Sayed N.M."/>
            <person name="Wortman J.R."/>
            <person name="Feldblyum T."/>
            <person name="Tallon L."/>
            <person name="Schatz M."/>
            <person name="Shumway M."/>
            <person name="Koo H."/>
            <person name="Salzberg S.L."/>
            <person name="Schobel S."/>
            <person name="Pertea M."/>
            <person name="Pop M."/>
            <person name="White O."/>
            <person name="Barton G.J."/>
            <person name="Carlow C.K."/>
            <person name="Crawford M.J."/>
            <person name="Daub J."/>
            <person name="Dimmic M.W."/>
            <person name="Estes C.F."/>
            <person name="Foster J.M."/>
            <person name="Ganatra M."/>
            <person name="Gregory W.F."/>
            <person name="Johnson N.M."/>
            <person name="Jin J."/>
            <person name="Komuniecki R."/>
            <person name="Korf I."/>
            <person name="Kumar S."/>
            <person name="Laney S."/>
            <person name="Li B.W."/>
            <person name="Li W."/>
            <person name="Lindblom T.H."/>
            <person name="Lustigman S."/>
            <person name="Ma D."/>
            <person name="Maina C.V."/>
            <person name="Martin D.M."/>
            <person name="McCarter J.P."/>
            <person name="McReynolds L."/>
            <person name="Mitreva M."/>
            <person name="Nutman T.B."/>
            <person name="Parkinson J."/>
            <person name="Peregrin-Alvarez J.M."/>
            <person name="Poole C."/>
            <person name="Ren Q."/>
            <person name="Saunders L."/>
            <person name="Sluder A.E."/>
            <person name="Smith K."/>
            <person name="Stanke M."/>
            <person name="Unnasch T.R."/>
            <person name="Ware J."/>
            <person name="Wei A.D."/>
            <person name="Weil G."/>
            <person name="Williams D.J."/>
            <person name="Zhang Y."/>
            <person name="Williams S.A."/>
            <person name="Fraser-Liggett C."/>
            <person name="Slatko B."/>
            <person name="Blaxter M.L."/>
            <person name="Scott A.L."/>
        </authorList>
    </citation>
    <scope>NUCLEOTIDE SEQUENCE</scope>
    <source>
        <strain evidence="1">FR3</strain>
    </source>
</reference>